<feature type="compositionally biased region" description="Pro residues" evidence="1">
    <location>
        <begin position="105"/>
        <end position="116"/>
    </location>
</feature>
<accession>A0A183BJC0</accession>
<name>A0A183BJC0_GLOPA</name>
<protein>
    <submittedName>
        <fullName evidence="4">Uncharacterized protein</fullName>
    </submittedName>
</protein>
<reference evidence="3" key="1">
    <citation type="submission" date="2013-12" db="EMBL/GenBank/DDBJ databases">
        <authorList>
            <person name="Aslett M."/>
        </authorList>
    </citation>
    <scope>NUCLEOTIDE SEQUENCE [LARGE SCALE GENOMIC DNA]</scope>
    <source>
        <strain evidence="3">Lindley</strain>
    </source>
</reference>
<proteinExistence type="predicted"/>
<keyword evidence="2" id="KW-0812">Transmembrane</keyword>
<keyword evidence="2" id="KW-1133">Transmembrane helix</keyword>
<sequence>MWPYPSNSRPASWQHYYGHSSSSSTGADEQRRATVTSGIAAGLTLIVFFTIFLLTFSCRLYNSSRRQQQSFADSLSFVCSPAAVDQGNQPPPLPSYENALRMPAFPSPVSSPPPSIDAPFRTPKPPKKTPSNG</sequence>
<feature type="region of interest" description="Disordered" evidence="1">
    <location>
        <begin position="87"/>
        <end position="133"/>
    </location>
</feature>
<evidence type="ECO:0000313" key="4">
    <source>
        <dbReference type="WBParaSite" id="GPLIN_000069900"/>
    </source>
</evidence>
<keyword evidence="3" id="KW-1185">Reference proteome</keyword>
<feature type="transmembrane region" description="Helical" evidence="2">
    <location>
        <begin position="39"/>
        <end position="61"/>
    </location>
</feature>
<evidence type="ECO:0000256" key="1">
    <source>
        <dbReference type="SAM" id="MobiDB-lite"/>
    </source>
</evidence>
<evidence type="ECO:0000256" key="2">
    <source>
        <dbReference type="SAM" id="Phobius"/>
    </source>
</evidence>
<dbReference type="WBParaSite" id="GPLIN_000069900">
    <property type="protein sequence ID" value="GPLIN_000069900"/>
    <property type="gene ID" value="GPLIN_000069900"/>
</dbReference>
<dbReference type="AlphaFoldDB" id="A0A183BJC0"/>
<evidence type="ECO:0000313" key="3">
    <source>
        <dbReference type="Proteomes" id="UP000050741"/>
    </source>
</evidence>
<dbReference type="Proteomes" id="UP000050741">
    <property type="component" value="Unassembled WGS sequence"/>
</dbReference>
<organism evidence="3 4">
    <name type="scientific">Globodera pallida</name>
    <name type="common">Potato cyst nematode worm</name>
    <name type="synonym">Heterodera pallida</name>
    <dbReference type="NCBI Taxonomy" id="36090"/>
    <lineage>
        <taxon>Eukaryota</taxon>
        <taxon>Metazoa</taxon>
        <taxon>Ecdysozoa</taxon>
        <taxon>Nematoda</taxon>
        <taxon>Chromadorea</taxon>
        <taxon>Rhabditida</taxon>
        <taxon>Tylenchina</taxon>
        <taxon>Tylenchomorpha</taxon>
        <taxon>Tylenchoidea</taxon>
        <taxon>Heteroderidae</taxon>
        <taxon>Heteroderinae</taxon>
        <taxon>Globodera</taxon>
    </lineage>
</organism>
<reference evidence="3" key="2">
    <citation type="submission" date="2014-05" db="EMBL/GenBank/DDBJ databases">
        <title>The genome and life-stage specific transcriptomes of Globodera pallida elucidate key aspects of plant parasitism by a cyst nematode.</title>
        <authorList>
            <person name="Cotton J.A."/>
            <person name="Lilley C.J."/>
            <person name="Jones L.M."/>
            <person name="Kikuchi T."/>
            <person name="Reid A.J."/>
            <person name="Thorpe P."/>
            <person name="Tsai I.J."/>
            <person name="Beasley H."/>
            <person name="Blok V."/>
            <person name="Cock P.J.A."/>
            <person name="Van den Akker S.E."/>
            <person name="Holroyd N."/>
            <person name="Hunt M."/>
            <person name="Mantelin S."/>
            <person name="Naghra H."/>
            <person name="Pain A."/>
            <person name="Palomares-Rius J.E."/>
            <person name="Zarowiecki M."/>
            <person name="Berriman M."/>
            <person name="Jones J.T."/>
            <person name="Urwin P.E."/>
        </authorList>
    </citation>
    <scope>NUCLEOTIDE SEQUENCE [LARGE SCALE GENOMIC DNA]</scope>
    <source>
        <strain evidence="3">Lindley</strain>
    </source>
</reference>
<reference evidence="4" key="3">
    <citation type="submission" date="2016-06" db="UniProtKB">
        <authorList>
            <consortium name="WormBaseParasite"/>
        </authorList>
    </citation>
    <scope>IDENTIFICATION</scope>
</reference>
<keyword evidence="2" id="KW-0472">Membrane</keyword>